<comment type="caution">
    <text evidence="2">The sequence shown here is derived from an EMBL/GenBank/DDBJ whole genome shotgun (WGS) entry which is preliminary data.</text>
</comment>
<protein>
    <recommendedName>
        <fullName evidence="4">DUF4197 domain-containing protein</fullName>
    </recommendedName>
</protein>
<reference evidence="2 3" key="1">
    <citation type="submission" date="2020-08" db="EMBL/GenBank/DDBJ databases">
        <title>Functional genomics of gut bacteria from endangered species of beetles.</title>
        <authorList>
            <person name="Carlos-Shanley C."/>
        </authorList>
    </citation>
    <scope>NUCLEOTIDE SEQUENCE [LARGE SCALE GENOMIC DNA]</scope>
    <source>
        <strain evidence="2 3">S00198</strain>
    </source>
</reference>
<proteinExistence type="predicted"/>
<dbReference type="EMBL" id="JACHLK010000004">
    <property type="protein sequence ID" value="MBB6559702.1"/>
    <property type="molecule type" value="Genomic_DNA"/>
</dbReference>
<name>A0A7X0PDR4_9BURK</name>
<feature type="chain" id="PRO_5030509299" description="DUF4197 domain-containing protein" evidence="1">
    <location>
        <begin position="29"/>
        <end position="235"/>
    </location>
</feature>
<dbReference type="Proteomes" id="UP000575083">
    <property type="component" value="Unassembled WGS sequence"/>
</dbReference>
<feature type="signal peptide" evidence="1">
    <location>
        <begin position="1"/>
        <end position="28"/>
    </location>
</feature>
<evidence type="ECO:0000313" key="2">
    <source>
        <dbReference type="EMBL" id="MBB6559702.1"/>
    </source>
</evidence>
<gene>
    <name evidence="2" type="ORF">HNP48_002374</name>
</gene>
<keyword evidence="3" id="KW-1185">Reference proteome</keyword>
<evidence type="ECO:0000256" key="1">
    <source>
        <dbReference type="SAM" id="SignalP"/>
    </source>
</evidence>
<dbReference type="Pfam" id="PF13852">
    <property type="entry name" value="DUF4197"/>
    <property type="match status" value="1"/>
</dbReference>
<dbReference type="AlphaFoldDB" id="A0A7X0PDR4"/>
<dbReference type="RefSeq" id="WP_184857127.1">
    <property type="nucleotide sequence ID" value="NZ_JACHLK010000004.1"/>
</dbReference>
<keyword evidence="1" id="KW-0732">Signal</keyword>
<evidence type="ECO:0000313" key="3">
    <source>
        <dbReference type="Proteomes" id="UP000575083"/>
    </source>
</evidence>
<organism evidence="2 3">
    <name type="scientific">Acidovorax soli</name>
    <dbReference type="NCBI Taxonomy" id="592050"/>
    <lineage>
        <taxon>Bacteria</taxon>
        <taxon>Pseudomonadati</taxon>
        <taxon>Pseudomonadota</taxon>
        <taxon>Betaproteobacteria</taxon>
        <taxon>Burkholderiales</taxon>
        <taxon>Comamonadaceae</taxon>
        <taxon>Acidovorax</taxon>
    </lineage>
</organism>
<dbReference type="InterPro" id="IPR025245">
    <property type="entry name" value="DUF4197"/>
</dbReference>
<sequence length="235" mass="24496">MLRREFHHHASAGALGALLLAVAHRAHALSLADLSAADTSGGLKAALSQGVQAAVASLGRPDGFLGNPRVRIGLPGQLDEAAKLLKSLGQGRRIDELVTSINRAAEAAVPLGKDLLVQAVQGMTVTDARNILTGGDTSVTAFFADKTRAPLGERFLPVVHQATEKVGVTQKYNAFAGKAASFGLLKAEDANLAQYVTARTLDGLYLMIGEEERAIRQNPAAAGSALAKKVFGAIR</sequence>
<evidence type="ECO:0008006" key="4">
    <source>
        <dbReference type="Google" id="ProtNLM"/>
    </source>
</evidence>
<accession>A0A7X0PDR4</accession>